<evidence type="ECO:0000256" key="5">
    <source>
        <dbReference type="ARBA" id="ARBA00022806"/>
    </source>
</evidence>
<name>F0EM40_ENTCA</name>
<keyword evidence="5" id="KW-0347">Helicase</keyword>
<dbReference type="Proteomes" id="UP000004835">
    <property type="component" value="Unassembled WGS sequence"/>
</dbReference>
<dbReference type="Gene3D" id="3.40.50.300">
    <property type="entry name" value="P-loop containing nucleotide triphosphate hydrolases"/>
    <property type="match status" value="4"/>
</dbReference>
<comment type="caution">
    <text evidence="12">The sequence shown here is derived from an EMBL/GenBank/DDBJ whole genome shotgun (WGS) entry which is preliminary data.</text>
</comment>
<protein>
    <submittedName>
        <fullName evidence="12">Putative ATP-dependent nuclease subunit B</fullName>
    </submittedName>
</protein>
<evidence type="ECO:0000313" key="13">
    <source>
        <dbReference type="Proteomes" id="UP000004835"/>
    </source>
</evidence>
<feature type="domain" description="PD-(D/E)XK endonuclease-like" evidence="10">
    <location>
        <begin position="835"/>
        <end position="1181"/>
    </location>
</feature>
<evidence type="ECO:0000313" key="12">
    <source>
        <dbReference type="EMBL" id="EGC68803.1"/>
    </source>
</evidence>
<dbReference type="GO" id="GO:0004386">
    <property type="term" value="F:helicase activity"/>
    <property type="evidence" value="ECO:0007669"/>
    <property type="project" value="UniProtKB-KW"/>
</dbReference>
<evidence type="ECO:0000256" key="1">
    <source>
        <dbReference type="ARBA" id="ARBA00022722"/>
    </source>
</evidence>
<evidence type="ECO:0000256" key="4">
    <source>
        <dbReference type="ARBA" id="ARBA00022801"/>
    </source>
</evidence>
<keyword evidence="3" id="KW-0227">DNA damage</keyword>
<dbReference type="HOGENOM" id="CLU_007838_0_0_9"/>
<dbReference type="GO" id="GO:0003677">
    <property type="term" value="F:DNA binding"/>
    <property type="evidence" value="ECO:0007669"/>
    <property type="project" value="UniProtKB-KW"/>
</dbReference>
<dbReference type="InterPro" id="IPR049035">
    <property type="entry name" value="ADDB_N"/>
</dbReference>
<sequence>MERRSPFMSLRFILGDGRCRHDQAVIENAKSWLEKDHQEVFFLVPNYNKFEREREILQLLKEDRVEDFASIRAQVYSFHRLAWFYLQQTGLLSQNAITENGASMIMRKLLLELEEELVLYRGEINKAGFIQQLLAFYQEMHTSRLGIEDLLAGGAAPSATQDEEKKYSELAIIFQRFEQELLERALQVEQPITLLTCFLEGSLLGDSSVDHAMPTTVSLNKAPDLSHALFIISGFSAFSTQEQQLIQVLMKRSHVVIDLILDRGYPQEMPTPLNLFYEAGRTYYQLISFARDNQVNIYLDQKLSVNQEVDKEDEGSIPQAYKEVETFWRQTQSQANYHQQTSVKDFLAVWKVGNPEEEIRQIAASIRGMMSDKKRYPTLRYRDIQLLIAEPEVYHQYIPKIFTEFEIPFYIDEEQMMAQHPLVEFLNAFFACQSYGFRLNDILRLLRTELYLPAAYRSEADWLVGRDQFRKLVDITENKALAHDFQGASWTRNEDWELIEYLQSEEEQTDKVDLTAYTNQLRRAFKQDVADTLDWLTAARTNRDAVELLYRFLLNAGVEQQLRHWRDQAIQQGKLDQARNHEQAWQALMDLLDEYATIYGDEPFDFALFEDVLLTGLENVTFGKIPTAIDQVNINRLDLARPKQAKITFAPGLNETALPRKMENKTLLTNEERQHFNQLFNGEKYLRDTVVEGSVKEPFAFYSVLLSATEHLSLSYAVNFDTQQNIKMSPYLDRVVKHLDVPLQERGILALVSDPRDYVGSYRGLIYQINNLSQQAQKNKENLPRVWEQLKQALLRSEWTDLAAQVFESQTHQNIPIPLSQAQAAALYGPSIYSSISQMETFYQCEYKYFVSYGLRLKEREVYGLNPAMTGEFFHDALDRFVKVLIAENISLTQLTADQRVQFVEVVLQEIFGESRYRLLTSSARMNFIRYQLGKTIQRVAWALAKQGQKMHFSPEKTEVLFGQIAGSNGINGIELPLSSGGKLHVRGKIDRVDTAKTEEEQWLSVVDYKSSSRDFDLSEAYYGLAMQLITYLDVALTDAVQLVGSPKVRPAGAYYLHVHNPLLDGQEASEEERLKRFKYDGLFIDEPAVFPLLDEEVEASKNSPVFPVRKDKNGNYQKTTQAKNKFYTEEELELLRKHNRKNMQQSGEKLLSGEIALNPSYKLKDKKRACEFCPFRSICDFDVLLKENEYHRLENLSKDEIIHRLREEEDE</sequence>
<evidence type="ECO:0000259" key="11">
    <source>
        <dbReference type="Pfam" id="PF21445"/>
    </source>
</evidence>
<dbReference type="GO" id="GO:0006310">
    <property type="term" value="P:DNA recombination"/>
    <property type="evidence" value="ECO:0007669"/>
    <property type="project" value="TreeGrafter"/>
</dbReference>
<dbReference type="GO" id="GO:0004527">
    <property type="term" value="F:exonuclease activity"/>
    <property type="evidence" value="ECO:0007669"/>
    <property type="project" value="UniProtKB-KW"/>
</dbReference>
<evidence type="ECO:0000256" key="6">
    <source>
        <dbReference type="ARBA" id="ARBA00022839"/>
    </source>
</evidence>
<dbReference type="GO" id="GO:0005524">
    <property type="term" value="F:ATP binding"/>
    <property type="evidence" value="ECO:0007669"/>
    <property type="project" value="UniProtKB-KW"/>
</dbReference>
<dbReference type="InterPro" id="IPR027417">
    <property type="entry name" value="P-loop_NTPase"/>
</dbReference>
<dbReference type="InterPro" id="IPR038726">
    <property type="entry name" value="PDDEXK_AddAB-type"/>
</dbReference>
<organism evidence="12 13">
    <name type="scientific">Enterococcus casseliflavus ATCC 12755</name>
    <dbReference type="NCBI Taxonomy" id="888066"/>
    <lineage>
        <taxon>Bacteria</taxon>
        <taxon>Bacillati</taxon>
        <taxon>Bacillota</taxon>
        <taxon>Bacilli</taxon>
        <taxon>Lactobacillales</taxon>
        <taxon>Enterococcaceae</taxon>
        <taxon>Enterococcus</taxon>
    </lineage>
</organism>
<keyword evidence="9" id="KW-0234">DNA repair</keyword>
<evidence type="ECO:0000256" key="7">
    <source>
        <dbReference type="ARBA" id="ARBA00022840"/>
    </source>
</evidence>
<keyword evidence="8" id="KW-0238">DNA-binding</keyword>
<dbReference type="GO" id="GO:0006281">
    <property type="term" value="P:DNA repair"/>
    <property type="evidence" value="ECO:0007669"/>
    <property type="project" value="UniProtKB-KW"/>
</dbReference>
<dbReference type="PANTHER" id="PTHR30591">
    <property type="entry name" value="RECBCD ENZYME SUBUNIT RECC"/>
    <property type="match status" value="1"/>
</dbReference>
<keyword evidence="7" id="KW-0067">ATP-binding</keyword>
<dbReference type="SUPFAM" id="SSF52540">
    <property type="entry name" value="P-loop containing nucleoside triphosphate hydrolases"/>
    <property type="match status" value="1"/>
</dbReference>
<accession>F0EM40</accession>
<dbReference type="Pfam" id="PF21445">
    <property type="entry name" value="ADDB_N"/>
    <property type="match status" value="1"/>
</dbReference>
<feature type="domain" description="ATP-dependent helicase/deoxyribonuclease subunit B N-terminal" evidence="11">
    <location>
        <begin position="12"/>
        <end position="309"/>
    </location>
</feature>
<dbReference type="PANTHER" id="PTHR30591:SF1">
    <property type="entry name" value="RECBCD ENZYME SUBUNIT RECC"/>
    <property type="match status" value="1"/>
</dbReference>
<reference evidence="12 13" key="1">
    <citation type="submission" date="2011-01" db="EMBL/GenBank/DDBJ databases">
        <authorList>
            <person name="Muzny D."/>
            <person name="Qin X."/>
            <person name="Deng J."/>
            <person name="Jiang H."/>
            <person name="Liu Y."/>
            <person name="Qu J."/>
            <person name="Song X.-Z."/>
            <person name="Zhang L."/>
            <person name="Thornton R."/>
            <person name="Coyle M."/>
            <person name="Francisco L."/>
            <person name="Jackson L."/>
            <person name="Javaid M."/>
            <person name="Korchina V."/>
            <person name="Kovar C."/>
            <person name="Mata R."/>
            <person name="Mathew T."/>
            <person name="Ngo R."/>
            <person name="Nguyen L."/>
            <person name="Nguyen N."/>
            <person name="Okwuonu G."/>
            <person name="Ongeri F."/>
            <person name="Pham C."/>
            <person name="Simmons D."/>
            <person name="Wilczek-Boney K."/>
            <person name="Hale W."/>
            <person name="Jakkamsetti A."/>
            <person name="Pham P."/>
            <person name="Ruth R."/>
            <person name="San Lucas F."/>
            <person name="Warren J."/>
            <person name="Zhang J."/>
            <person name="Zhao Z."/>
            <person name="Zhou C."/>
            <person name="Zhu D."/>
            <person name="Lee S."/>
            <person name="Bess C."/>
            <person name="Blankenburg K."/>
            <person name="Forbes L."/>
            <person name="Fu Q."/>
            <person name="Gubbala S."/>
            <person name="Hirani K."/>
            <person name="Jayaseelan J.C."/>
            <person name="Lara F."/>
            <person name="Munidasa M."/>
            <person name="Palculict T."/>
            <person name="Patil S."/>
            <person name="Pu L.-L."/>
            <person name="Saada N."/>
            <person name="Tang L."/>
            <person name="Weissenberger G."/>
            <person name="Zhu Y."/>
            <person name="Hemphill L."/>
            <person name="Shang Y."/>
            <person name="Youmans B."/>
            <person name="Ayvaz T."/>
            <person name="Ross M."/>
            <person name="Santibanez J."/>
            <person name="Aqrawi P."/>
            <person name="Gross S."/>
            <person name="Joshi V."/>
            <person name="Fowler G."/>
            <person name="Nazareth L."/>
            <person name="Reid J."/>
            <person name="Worley K."/>
            <person name="Petrosino J."/>
            <person name="Highlander S."/>
            <person name="Gibbs R."/>
        </authorList>
    </citation>
    <scope>NUCLEOTIDE SEQUENCE [LARGE SCALE GENOMIC DNA]</scope>
    <source>
        <strain evidence="12 13">ATCC 12755</strain>
    </source>
</reference>
<gene>
    <name evidence="12" type="ORF">HMPREF9087_2482</name>
</gene>
<evidence type="ECO:0000256" key="8">
    <source>
        <dbReference type="ARBA" id="ARBA00023125"/>
    </source>
</evidence>
<keyword evidence="1" id="KW-0540">Nuclease</keyword>
<dbReference type="AlphaFoldDB" id="F0EM40"/>
<dbReference type="EMBL" id="AEWT01000025">
    <property type="protein sequence ID" value="EGC68803.1"/>
    <property type="molecule type" value="Genomic_DNA"/>
</dbReference>
<dbReference type="InterPro" id="IPR011604">
    <property type="entry name" value="PDDEXK-like_dom_sf"/>
</dbReference>
<keyword evidence="4" id="KW-0378">Hydrolase</keyword>
<keyword evidence="2" id="KW-0547">Nucleotide-binding</keyword>
<evidence type="ECO:0000256" key="2">
    <source>
        <dbReference type="ARBA" id="ARBA00022741"/>
    </source>
</evidence>
<proteinExistence type="predicted"/>
<evidence type="ECO:0000259" key="10">
    <source>
        <dbReference type="Pfam" id="PF12705"/>
    </source>
</evidence>
<evidence type="ECO:0000256" key="9">
    <source>
        <dbReference type="ARBA" id="ARBA00023204"/>
    </source>
</evidence>
<keyword evidence="6" id="KW-0269">Exonuclease</keyword>
<dbReference type="Pfam" id="PF12705">
    <property type="entry name" value="PDDEXK_1"/>
    <property type="match status" value="1"/>
</dbReference>
<evidence type="ECO:0000256" key="3">
    <source>
        <dbReference type="ARBA" id="ARBA00022763"/>
    </source>
</evidence>
<dbReference type="Gene3D" id="3.90.320.10">
    <property type="match status" value="1"/>
</dbReference>